<dbReference type="SMART" id="SM00204">
    <property type="entry name" value="TGFB"/>
    <property type="match status" value="1"/>
</dbReference>
<keyword evidence="4" id="KW-0964">Secreted</keyword>
<comment type="subcellular location">
    <subcellularLocation>
        <location evidence="1">Secreted</location>
    </subcellularLocation>
</comment>
<name>A0A9Q0MUT8_9DIPT</name>
<dbReference type="GO" id="GO:0005615">
    <property type="term" value="C:extracellular space"/>
    <property type="evidence" value="ECO:0007669"/>
    <property type="project" value="UniProtKB-KW"/>
</dbReference>
<evidence type="ECO:0000256" key="1">
    <source>
        <dbReference type="ARBA" id="ARBA00004613"/>
    </source>
</evidence>
<reference evidence="11" key="1">
    <citation type="submission" date="2022-07" db="EMBL/GenBank/DDBJ databases">
        <authorList>
            <person name="Trinca V."/>
            <person name="Uliana J.V.C."/>
            <person name="Torres T.T."/>
            <person name="Ward R.J."/>
            <person name="Monesi N."/>
        </authorList>
    </citation>
    <scope>NUCLEOTIDE SEQUENCE</scope>
    <source>
        <strain evidence="11">HSMRA1968</strain>
        <tissue evidence="11">Whole embryos</tissue>
    </source>
</reference>
<keyword evidence="8" id="KW-0325">Glycoprotein</keyword>
<dbReference type="SUPFAM" id="SSF57501">
    <property type="entry name" value="Cystine-knot cytokines"/>
    <property type="match status" value="1"/>
</dbReference>
<evidence type="ECO:0000256" key="4">
    <source>
        <dbReference type="ARBA" id="ARBA00022525"/>
    </source>
</evidence>
<keyword evidence="5" id="KW-0732">Signal</keyword>
<protein>
    <submittedName>
        <fullName evidence="11">Protein 60A</fullName>
    </submittedName>
</protein>
<dbReference type="PROSITE" id="PS00250">
    <property type="entry name" value="TGF_BETA_1"/>
    <property type="match status" value="1"/>
</dbReference>
<dbReference type="InterPro" id="IPR017948">
    <property type="entry name" value="TGFb_CS"/>
</dbReference>
<evidence type="ECO:0000256" key="3">
    <source>
        <dbReference type="ARBA" id="ARBA00022514"/>
    </source>
</evidence>
<dbReference type="Gene3D" id="2.10.90.10">
    <property type="entry name" value="Cystine-knot cytokines"/>
    <property type="match status" value="1"/>
</dbReference>
<dbReference type="EMBL" id="WJQU01000003">
    <property type="protein sequence ID" value="KAJ6638408.1"/>
    <property type="molecule type" value="Genomic_DNA"/>
</dbReference>
<comment type="similarity">
    <text evidence="2 9">Belongs to the TGF-beta family.</text>
</comment>
<dbReference type="InterPro" id="IPR001111">
    <property type="entry name" value="TGF-b_propeptide"/>
</dbReference>
<dbReference type="CDD" id="cd13761">
    <property type="entry name" value="TGF_beta_BMP5_like"/>
    <property type="match status" value="1"/>
</dbReference>
<dbReference type="InterPro" id="IPR001839">
    <property type="entry name" value="TGF-b_C"/>
</dbReference>
<evidence type="ECO:0000259" key="10">
    <source>
        <dbReference type="PROSITE" id="PS51362"/>
    </source>
</evidence>
<dbReference type="InterPro" id="IPR029034">
    <property type="entry name" value="Cystine-knot_cytokine"/>
</dbReference>
<evidence type="ECO:0000313" key="12">
    <source>
        <dbReference type="Proteomes" id="UP001151699"/>
    </source>
</evidence>
<dbReference type="PROSITE" id="PS51362">
    <property type="entry name" value="TGF_BETA_2"/>
    <property type="match status" value="1"/>
</dbReference>
<dbReference type="GO" id="GO:0005125">
    <property type="term" value="F:cytokine activity"/>
    <property type="evidence" value="ECO:0007669"/>
    <property type="project" value="UniProtKB-KW"/>
</dbReference>
<keyword evidence="12" id="KW-1185">Reference proteome</keyword>
<dbReference type="InterPro" id="IPR015615">
    <property type="entry name" value="TGF-beta-rel"/>
</dbReference>
<keyword evidence="6 9" id="KW-0339">Growth factor</keyword>
<dbReference type="Proteomes" id="UP001151699">
    <property type="component" value="Chromosome X"/>
</dbReference>
<keyword evidence="3" id="KW-0202">Cytokine</keyword>
<evidence type="ECO:0000256" key="9">
    <source>
        <dbReference type="RuleBase" id="RU000354"/>
    </source>
</evidence>
<comment type="caution">
    <text evidence="11">The sequence shown here is derived from an EMBL/GenBank/DDBJ whole genome shotgun (WGS) entry which is preliminary data.</text>
</comment>
<accession>A0A9Q0MUT8</accession>
<dbReference type="Gene3D" id="2.60.120.970">
    <property type="match status" value="1"/>
</dbReference>
<sequence>MHRMLNNDDTQEVEHELLELLGLPDRPRKKNMHPSMRKSASKFLMDVYKRLNDESNGAPSRSARSVDSDENLIAAIDKEAIEESDIIMTFLNKKNHVAEVRHERGRKLWFDVSDASKDANLIIAELRIYQNPNLGKWRNDTKEFTITVYAITKHDGRPIMLSTANTTSDYHGWLELSVTEAVENWLSDSTTNKGLYISAHAISKPEHEVRLDDIGLVNTKGNDEYQPFMVGYFKGQNIVKPTKRLRSKRNASKRRKKSELRNPLIEHRLLENHKSCQIQTLYVSFKDLNWQDWIIAPDGYGAFYCSGECNFPLNAHMNATNHAIVQTLAHLMQPMKVPKPCCAPTKLSAISVLYFLDETNVNLKKYKNMVVRSCGCH</sequence>
<organism evidence="11 12">
    <name type="scientific">Pseudolycoriella hygida</name>
    <dbReference type="NCBI Taxonomy" id="35572"/>
    <lineage>
        <taxon>Eukaryota</taxon>
        <taxon>Metazoa</taxon>
        <taxon>Ecdysozoa</taxon>
        <taxon>Arthropoda</taxon>
        <taxon>Hexapoda</taxon>
        <taxon>Insecta</taxon>
        <taxon>Pterygota</taxon>
        <taxon>Neoptera</taxon>
        <taxon>Endopterygota</taxon>
        <taxon>Diptera</taxon>
        <taxon>Nematocera</taxon>
        <taxon>Sciaroidea</taxon>
        <taxon>Sciaridae</taxon>
        <taxon>Pseudolycoriella</taxon>
    </lineage>
</organism>
<dbReference type="GO" id="GO:0032502">
    <property type="term" value="P:developmental process"/>
    <property type="evidence" value="ECO:0007669"/>
    <property type="project" value="UniProtKB-ARBA"/>
</dbReference>
<dbReference type="GO" id="GO:0008083">
    <property type="term" value="F:growth factor activity"/>
    <property type="evidence" value="ECO:0007669"/>
    <property type="project" value="UniProtKB-KW"/>
</dbReference>
<gene>
    <name evidence="11" type="primary">gbb</name>
    <name evidence="11" type="ORF">Bhyg_11143</name>
</gene>
<proteinExistence type="inferred from homology"/>
<evidence type="ECO:0000256" key="5">
    <source>
        <dbReference type="ARBA" id="ARBA00022729"/>
    </source>
</evidence>
<evidence type="ECO:0000256" key="6">
    <source>
        <dbReference type="ARBA" id="ARBA00023030"/>
    </source>
</evidence>
<evidence type="ECO:0000313" key="11">
    <source>
        <dbReference type="EMBL" id="KAJ6638408.1"/>
    </source>
</evidence>
<dbReference type="FunFam" id="2.10.90.10:FF:000003">
    <property type="entry name" value="Bone morphogenetic protein 5"/>
    <property type="match status" value="1"/>
</dbReference>
<dbReference type="Pfam" id="PF00688">
    <property type="entry name" value="TGFb_propeptide"/>
    <property type="match status" value="1"/>
</dbReference>
<keyword evidence="7" id="KW-1015">Disulfide bond</keyword>
<dbReference type="PANTHER" id="PTHR11848:SF310">
    <property type="entry name" value="PROTEIN 60A-RELATED"/>
    <property type="match status" value="1"/>
</dbReference>
<feature type="non-terminal residue" evidence="11">
    <location>
        <position position="1"/>
    </location>
</feature>
<dbReference type="OrthoDB" id="5987191at2759"/>
<evidence type="ECO:0000256" key="2">
    <source>
        <dbReference type="ARBA" id="ARBA00006656"/>
    </source>
</evidence>
<evidence type="ECO:0000256" key="7">
    <source>
        <dbReference type="ARBA" id="ARBA00023157"/>
    </source>
</evidence>
<feature type="domain" description="TGF-beta family profile" evidence="10">
    <location>
        <begin position="254"/>
        <end position="377"/>
    </location>
</feature>
<evidence type="ECO:0000256" key="8">
    <source>
        <dbReference type="ARBA" id="ARBA00023180"/>
    </source>
</evidence>
<dbReference type="PANTHER" id="PTHR11848">
    <property type="entry name" value="TGF-BETA FAMILY"/>
    <property type="match status" value="1"/>
</dbReference>
<dbReference type="Pfam" id="PF00019">
    <property type="entry name" value="TGF_beta"/>
    <property type="match status" value="1"/>
</dbReference>
<dbReference type="AlphaFoldDB" id="A0A9Q0MUT8"/>